<keyword evidence="8" id="KW-0833">Ubl conjugation pathway</keyword>
<dbReference type="SUPFAM" id="SSF57850">
    <property type="entry name" value="RING/U-box"/>
    <property type="match status" value="1"/>
</dbReference>
<dbReference type="EC" id="2.3.2.27" evidence="4"/>
<comment type="caution">
    <text evidence="13">The sequence shown here is derived from an EMBL/GenBank/DDBJ whole genome shotgun (WGS) entry which is preliminary data.</text>
</comment>
<reference evidence="13 14" key="1">
    <citation type="submission" date="2024-03" db="EMBL/GenBank/DDBJ databases">
        <title>The genome assembly and annotation of the cricket Gryllus longicercus Weissman &amp; Gray.</title>
        <authorList>
            <person name="Szrajer S."/>
            <person name="Gray D."/>
            <person name="Ylla G."/>
        </authorList>
    </citation>
    <scope>NUCLEOTIDE SEQUENCE [LARGE SCALE GENOMIC DNA]</scope>
    <source>
        <strain evidence="13">DAG 2021-001</strain>
        <tissue evidence="13">Whole body minus gut</tissue>
    </source>
</reference>
<dbReference type="Gene3D" id="3.30.40.10">
    <property type="entry name" value="Zinc/RING finger domain, C3HC4 (zinc finger)"/>
    <property type="match status" value="1"/>
</dbReference>
<evidence type="ECO:0000256" key="1">
    <source>
        <dbReference type="ARBA" id="ARBA00000900"/>
    </source>
</evidence>
<keyword evidence="6" id="KW-0479">Metal-binding</keyword>
<evidence type="ECO:0000256" key="2">
    <source>
        <dbReference type="ARBA" id="ARBA00004906"/>
    </source>
</evidence>
<dbReference type="PANTHER" id="PTHR45877:SF2">
    <property type="entry name" value="E3 UBIQUITIN-PROTEIN LIGASE SINA-RELATED"/>
    <property type="match status" value="1"/>
</dbReference>
<evidence type="ECO:0000259" key="11">
    <source>
        <dbReference type="PROSITE" id="PS50089"/>
    </source>
</evidence>
<dbReference type="InterPro" id="IPR049548">
    <property type="entry name" value="Sina-like_RING"/>
</dbReference>
<evidence type="ECO:0000256" key="5">
    <source>
        <dbReference type="ARBA" id="ARBA00022679"/>
    </source>
</evidence>
<dbReference type="InterPro" id="IPR013010">
    <property type="entry name" value="Znf_SIAH"/>
</dbReference>
<evidence type="ECO:0000313" key="14">
    <source>
        <dbReference type="Proteomes" id="UP001378592"/>
    </source>
</evidence>
<comment type="pathway">
    <text evidence="2">Protein modification; protein ubiquitination.</text>
</comment>
<evidence type="ECO:0000256" key="10">
    <source>
        <dbReference type="PROSITE-ProRule" id="PRU00455"/>
    </source>
</evidence>
<evidence type="ECO:0000313" key="13">
    <source>
        <dbReference type="EMBL" id="KAK7872788.1"/>
    </source>
</evidence>
<sequence length="251" mass="29130">MAQNNLEMSEEDCFKSKLTKLVECPVCYETMSNTQMCVNGHTVCTRCREQLSNCPLCSKSFGNTRNLLAENVSELLAFKRCCNSQRGCKQFLPEKDCKKHEEGCAFRLYACKECKEELCFMELKDHFINRHQNSVLQPHEHKVLGMSDVEEGKLYFCLIEFNNELFWFWRKHNKANVFFGLQYCGENEKVSSYKYNFELVSKSDKSHFEFTGPVLSDVKESNRYSLSQDYVVLSKSFMGEGAKYLVSIAKV</sequence>
<evidence type="ECO:0000256" key="7">
    <source>
        <dbReference type="ARBA" id="ARBA00022771"/>
    </source>
</evidence>
<feature type="domain" description="RING-type" evidence="11">
    <location>
        <begin position="24"/>
        <end position="58"/>
    </location>
</feature>
<dbReference type="AlphaFoldDB" id="A0AAN9Z8Z4"/>
<evidence type="ECO:0000256" key="6">
    <source>
        <dbReference type="ARBA" id="ARBA00022723"/>
    </source>
</evidence>
<dbReference type="EMBL" id="JAZDUA010000020">
    <property type="protein sequence ID" value="KAK7872788.1"/>
    <property type="molecule type" value="Genomic_DNA"/>
</dbReference>
<dbReference type="PROSITE" id="PS50089">
    <property type="entry name" value="ZF_RING_2"/>
    <property type="match status" value="1"/>
</dbReference>
<evidence type="ECO:0000256" key="3">
    <source>
        <dbReference type="ARBA" id="ARBA00009119"/>
    </source>
</evidence>
<comment type="catalytic activity">
    <reaction evidence="1">
        <text>S-ubiquitinyl-[E2 ubiquitin-conjugating enzyme]-L-cysteine + [acceptor protein]-L-lysine = [E2 ubiquitin-conjugating enzyme]-L-cysteine + N(6)-ubiquitinyl-[acceptor protein]-L-lysine.</text>
        <dbReference type="EC" id="2.3.2.27"/>
    </reaction>
</comment>
<dbReference type="GO" id="GO:0043161">
    <property type="term" value="P:proteasome-mediated ubiquitin-dependent protein catabolic process"/>
    <property type="evidence" value="ECO:0007669"/>
    <property type="project" value="TreeGrafter"/>
</dbReference>
<evidence type="ECO:0000256" key="4">
    <source>
        <dbReference type="ARBA" id="ARBA00012483"/>
    </source>
</evidence>
<dbReference type="InterPro" id="IPR004162">
    <property type="entry name" value="SINA-like_animal"/>
</dbReference>
<feature type="domain" description="SIAH-type" evidence="12">
    <location>
        <begin position="76"/>
        <end position="132"/>
    </location>
</feature>
<dbReference type="GO" id="GO:0031624">
    <property type="term" value="F:ubiquitin conjugating enzyme binding"/>
    <property type="evidence" value="ECO:0007669"/>
    <property type="project" value="TreeGrafter"/>
</dbReference>
<dbReference type="GO" id="GO:0005737">
    <property type="term" value="C:cytoplasm"/>
    <property type="evidence" value="ECO:0007669"/>
    <property type="project" value="TreeGrafter"/>
</dbReference>
<dbReference type="Proteomes" id="UP001378592">
    <property type="component" value="Unassembled WGS sequence"/>
</dbReference>
<dbReference type="PANTHER" id="PTHR45877">
    <property type="entry name" value="E3 UBIQUITIN-PROTEIN LIGASE SIAH2"/>
    <property type="match status" value="1"/>
</dbReference>
<dbReference type="Pfam" id="PF21362">
    <property type="entry name" value="Sina_RING"/>
    <property type="match status" value="1"/>
</dbReference>
<proteinExistence type="inferred from homology"/>
<dbReference type="GO" id="GO:0061630">
    <property type="term" value="F:ubiquitin protein ligase activity"/>
    <property type="evidence" value="ECO:0007669"/>
    <property type="project" value="UniProtKB-EC"/>
</dbReference>
<dbReference type="SUPFAM" id="SSF49599">
    <property type="entry name" value="TRAF domain-like"/>
    <property type="match status" value="1"/>
</dbReference>
<accession>A0AAN9Z8Z4</accession>
<evidence type="ECO:0000256" key="8">
    <source>
        <dbReference type="ARBA" id="ARBA00022786"/>
    </source>
</evidence>
<dbReference type="InterPro" id="IPR001841">
    <property type="entry name" value="Znf_RING"/>
</dbReference>
<keyword evidence="9" id="KW-0862">Zinc</keyword>
<dbReference type="GO" id="GO:0008270">
    <property type="term" value="F:zinc ion binding"/>
    <property type="evidence" value="ECO:0007669"/>
    <property type="project" value="UniProtKB-KW"/>
</dbReference>
<protein>
    <recommendedName>
        <fullName evidence="4">RING-type E3 ubiquitin transferase</fullName>
        <ecNumber evidence="4">2.3.2.27</ecNumber>
    </recommendedName>
</protein>
<evidence type="ECO:0000256" key="9">
    <source>
        <dbReference type="ARBA" id="ARBA00022833"/>
    </source>
</evidence>
<keyword evidence="7 10" id="KW-0863">Zinc-finger</keyword>
<keyword evidence="5" id="KW-0808">Transferase</keyword>
<dbReference type="InterPro" id="IPR013083">
    <property type="entry name" value="Znf_RING/FYVE/PHD"/>
</dbReference>
<evidence type="ECO:0000259" key="12">
    <source>
        <dbReference type="PROSITE" id="PS51081"/>
    </source>
</evidence>
<keyword evidence="14" id="KW-1185">Reference proteome</keyword>
<dbReference type="PROSITE" id="PS51081">
    <property type="entry name" value="ZF_SIAH"/>
    <property type="match status" value="1"/>
</dbReference>
<comment type="similarity">
    <text evidence="3">Belongs to the SINA (Seven in absentia) family.</text>
</comment>
<gene>
    <name evidence="13" type="ORF">R5R35_011913</name>
</gene>
<name>A0AAN9Z8Z4_9ORTH</name>
<organism evidence="13 14">
    <name type="scientific">Gryllus longicercus</name>
    <dbReference type="NCBI Taxonomy" id="2509291"/>
    <lineage>
        <taxon>Eukaryota</taxon>
        <taxon>Metazoa</taxon>
        <taxon>Ecdysozoa</taxon>
        <taxon>Arthropoda</taxon>
        <taxon>Hexapoda</taxon>
        <taxon>Insecta</taxon>
        <taxon>Pterygota</taxon>
        <taxon>Neoptera</taxon>
        <taxon>Polyneoptera</taxon>
        <taxon>Orthoptera</taxon>
        <taxon>Ensifera</taxon>
        <taxon>Gryllidea</taxon>
        <taxon>Grylloidea</taxon>
        <taxon>Gryllidae</taxon>
        <taxon>Gryllinae</taxon>
        <taxon>Gryllus</taxon>
    </lineage>
</organism>